<protein>
    <recommendedName>
        <fullName evidence="2">NodB homology domain-containing protein</fullName>
    </recommendedName>
</protein>
<evidence type="ECO:0008006" key="2">
    <source>
        <dbReference type="Google" id="ProtNLM"/>
    </source>
</evidence>
<organism evidence="1">
    <name type="scientific">bioreactor metagenome</name>
    <dbReference type="NCBI Taxonomy" id="1076179"/>
    <lineage>
        <taxon>unclassified sequences</taxon>
        <taxon>metagenomes</taxon>
        <taxon>ecological metagenomes</taxon>
    </lineage>
</organism>
<dbReference type="Gene3D" id="3.20.20.370">
    <property type="entry name" value="Glycoside hydrolase/deacetylase"/>
    <property type="match status" value="1"/>
</dbReference>
<dbReference type="AlphaFoldDB" id="A0A645JJY8"/>
<dbReference type="EMBL" id="VSSQ01144218">
    <property type="protein sequence ID" value="MPN63975.1"/>
    <property type="molecule type" value="Genomic_DNA"/>
</dbReference>
<reference evidence="1" key="1">
    <citation type="submission" date="2019-08" db="EMBL/GenBank/DDBJ databases">
        <authorList>
            <person name="Kucharzyk K."/>
            <person name="Murdoch R.W."/>
            <person name="Higgins S."/>
            <person name="Loffler F."/>
        </authorList>
    </citation>
    <scope>NUCLEOTIDE SEQUENCE</scope>
</reference>
<name>A0A645JJY8_9ZZZZ</name>
<proteinExistence type="predicted"/>
<accession>A0A645JJY8</accession>
<comment type="caution">
    <text evidence="1">The sequence shown here is derived from an EMBL/GenBank/DDBJ whole genome shotgun (WGS) entry which is preliminary data.</text>
</comment>
<sequence length="76" mass="8936">MEFLKTMRIKKEMTRAACDGRVYHLWCHPHNFGSNVEQSLSGFEEILKHFEYLHRKYAFLSLSMEECAELPDKLGG</sequence>
<gene>
    <name evidence="1" type="ORF">SDC9_211744</name>
</gene>
<evidence type="ECO:0000313" key="1">
    <source>
        <dbReference type="EMBL" id="MPN63975.1"/>
    </source>
</evidence>